<dbReference type="EMBL" id="NAJQ01000276">
    <property type="protein sequence ID" value="TKA73156.1"/>
    <property type="molecule type" value="Genomic_DNA"/>
</dbReference>
<organism evidence="2 3">
    <name type="scientific">Friedmanniomyces simplex</name>
    <dbReference type="NCBI Taxonomy" id="329884"/>
    <lineage>
        <taxon>Eukaryota</taxon>
        <taxon>Fungi</taxon>
        <taxon>Dikarya</taxon>
        <taxon>Ascomycota</taxon>
        <taxon>Pezizomycotina</taxon>
        <taxon>Dothideomycetes</taxon>
        <taxon>Dothideomycetidae</taxon>
        <taxon>Mycosphaerellales</taxon>
        <taxon>Teratosphaeriaceae</taxon>
        <taxon>Friedmanniomyces</taxon>
    </lineage>
</organism>
<dbReference type="STRING" id="329884.A0A4U0XBL6"/>
<keyword evidence="3" id="KW-1185">Reference proteome</keyword>
<proteinExistence type="predicted"/>
<evidence type="ECO:0000256" key="1">
    <source>
        <dbReference type="SAM" id="MobiDB-lite"/>
    </source>
</evidence>
<dbReference type="Gene3D" id="3.40.395.10">
    <property type="entry name" value="Adenoviral Proteinase, Chain A"/>
    <property type="match status" value="1"/>
</dbReference>
<dbReference type="Proteomes" id="UP000309340">
    <property type="component" value="Unassembled WGS sequence"/>
</dbReference>
<reference evidence="2 3" key="1">
    <citation type="submission" date="2017-03" db="EMBL/GenBank/DDBJ databases">
        <title>Genomes of endolithic fungi from Antarctica.</title>
        <authorList>
            <person name="Coleine C."/>
            <person name="Masonjones S."/>
            <person name="Stajich J.E."/>
        </authorList>
    </citation>
    <scope>NUCLEOTIDE SEQUENCE [LARGE SCALE GENOMIC DNA]</scope>
    <source>
        <strain evidence="2 3">CCFEE 5184</strain>
    </source>
</reference>
<dbReference type="AlphaFoldDB" id="A0A4U0XBL6"/>
<dbReference type="OrthoDB" id="3547906at2759"/>
<dbReference type="SUPFAM" id="SSF54001">
    <property type="entry name" value="Cysteine proteinases"/>
    <property type="match status" value="1"/>
</dbReference>
<dbReference type="InterPro" id="IPR038765">
    <property type="entry name" value="Papain-like_cys_pep_sf"/>
</dbReference>
<sequence length="621" mass="71427">MDVMSAMLREAHSWCFDGPDCMLTWPCRVVISRFQAPQSKSFGKIRPFDPYKEPGTLKTYFGVALRALAYFDRVAATHEHCFSVETEDSIRPEDSMRPTEKQRQAWSEVYLLAKSVISHEDEADEERLKSRLLVFWMLLGGHQTGSRRYHSPLLSFCAMLSIKPSTKSWLEPGNFNSQLSAMIWVVQLLFFYDNARKEKLGEGNTLTQVKQYCERFLQQTVETPMGEVLRWRLLLFRVSNDTVGDHEAFWDEAEQVLTYEDVELHMDRIPTLLESEYRECRRLLYNDLMCGGLAWRDNALAAYEVTVQEFLKRLSVLIRVSGGTPLADMTSHALKRKRSISEYRMSDERTLMRPRFTEENRDDQAEVVYLKELSSATKTSFASGKDASEHRQRSPGADRPPVAVPSEANHDGDDSNLLGQVRSSAQSLADELEKEGQDIWTGAHPLIMLSAGFCKPRDLRLLATDGRLTDEFLNTVPVLGDCKDTDGYLLPTFVVRLIKEASFKDLDRWTKGVPKQSKPWVFGLHESNHWMAVRIDWTGRLIQHYDPMHQKLTRRSRRLLQLCMLVAAQMLPPLKDFQPQWMTKRSISCTLARTQLIIFDPLNQITYRPAVKTLNIRLGKG</sequence>
<accession>A0A4U0XBL6</accession>
<gene>
    <name evidence="2" type="ORF">B0A55_10843</name>
</gene>
<name>A0A4U0XBL6_9PEZI</name>
<evidence type="ECO:0000313" key="2">
    <source>
        <dbReference type="EMBL" id="TKA73156.1"/>
    </source>
</evidence>
<comment type="caution">
    <text evidence="2">The sequence shown here is derived from an EMBL/GenBank/DDBJ whole genome shotgun (WGS) entry which is preliminary data.</text>
</comment>
<feature type="region of interest" description="Disordered" evidence="1">
    <location>
        <begin position="380"/>
        <end position="418"/>
    </location>
</feature>
<protein>
    <submittedName>
        <fullName evidence="2">Uncharacterized protein</fullName>
    </submittedName>
</protein>
<evidence type="ECO:0000313" key="3">
    <source>
        <dbReference type="Proteomes" id="UP000309340"/>
    </source>
</evidence>